<protein>
    <submittedName>
        <fullName evidence="2">Uncharacterized protein</fullName>
    </submittedName>
</protein>
<feature type="region of interest" description="Disordered" evidence="1">
    <location>
        <begin position="114"/>
        <end position="148"/>
    </location>
</feature>
<evidence type="ECO:0000256" key="1">
    <source>
        <dbReference type="SAM" id="MobiDB-lite"/>
    </source>
</evidence>
<gene>
    <name evidence="2" type="ORF">K431DRAFT_294898</name>
</gene>
<accession>A0A9P4Q585</accession>
<dbReference type="AlphaFoldDB" id="A0A9P4Q585"/>
<reference evidence="2" key="1">
    <citation type="journal article" date="2020" name="Stud. Mycol.">
        <title>101 Dothideomycetes genomes: a test case for predicting lifestyles and emergence of pathogens.</title>
        <authorList>
            <person name="Haridas S."/>
            <person name="Albert R."/>
            <person name="Binder M."/>
            <person name="Bloem J."/>
            <person name="Labutti K."/>
            <person name="Salamov A."/>
            <person name="Andreopoulos B."/>
            <person name="Baker S."/>
            <person name="Barry K."/>
            <person name="Bills G."/>
            <person name="Bluhm B."/>
            <person name="Cannon C."/>
            <person name="Castanera R."/>
            <person name="Culley D."/>
            <person name="Daum C."/>
            <person name="Ezra D."/>
            <person name="Gonzalez J."/>
            <person name="Henrissat B."/>
            <person name="Kuo A."/>
            <person name="Liang C."/>
            <person name="Lipzen A."/>
            <person name="Lutzoni F."/>
            <person name="Magnuson J."/>
            <person name="Mondo S."/>
            <person name="Nolan M."/>
            <person name="Ohm R."/>
            <person name="Pangilinan J."/>
            <person name="Park H.-J."/>
            <person name="Ramirez L."/>
            <person name="Alfaro M."/>
            <person name="Sun H."/>
            <person name="Tritt A."/>
            <person name="Yoshinaga Y."/>
            <person name="Zwiers L.-H."/>
            <person name="Turgeon B."/>
            <person name="Goodwin S."/>
            <person name="Spatafora J."/>
            <person name="Crous P."/>
            <person name="Grigoriev I."/>
        </authorList>
    </citation>
    <scope>NUCLEOTIDE SEQUENCE</scope>
    <source>
        <strain evidence="2">CBS 116435</strain>
    </source>
</reference>
<dbReference type="Proteomes" id="UP000799441">
    <property type="component" value="Unassembled WGS sequence"/>
</dbReference>
<sequence>MQSSNITTISNTFMLRLHSDPRKRKAPLIEGWVYKRQATEAAMGSIGFGDFSTMVDHRSLLEQSATRSRRELARMAADHESIVAEKVELHGLVDRLRAELAQVSRERNVATAEKEMASHDAARFESEKNADAAARASQEANELRDELESLQNSHTGAALLQQQHEQQIKSILVAVRELEQQNQELSNHLDMCLLERGFLDKERKELNGSLIDALSRIDDLEKVGEELAEQNRQLGNSNSNLEQSIAEKMEECDDLKQALRDEEREHKDKQVENGLIGVQMTDMEVMLENLERQNQDMWLIAYDQAQKLDEARGQILDRDMDDQTKIFYSFSI</sequence>
<keyword evidence="3" id="KW-1185">Reference proteome</keyword>
<organism evidence="2 3">
    <name type="scientific">Polychaeton citri CBS 116435</name>
    <dbReference type="NCBI Taxonomy" id="1314669"/>
    <lineage>
        <taxon>Eukaryota</taxon>
        <taxon>Fungi</taxon>
        <taxon>Dikarya</taxon>
        <taxon>Ascomycota</taxon>
        <taxon>Pezizomycotina</taxon>
        <taxon>Dothideomycetes</taxon>
        <taxon>Dothideomycetidae</taxon>
        <taxon>Capnodiales</taxon>
        <taxon>Capnodiaceae</taxon>
        <taxon>Polychaeton</taxon>
    </lineage>
</organism>
<dbReference type="EMBL" id="MU003796">
    <property type="protein sequence ID" value="KAF2720813.1"/>
    <property type="molecule type" value="Genomic_DNA"/>
</dbReference>
<evidence type="ECO:0000313" key="3">
    <source>
        <dbReference type="Proteomes" id="UP000799441"/>
    </source>
</evidence>
<proteinExistence type="predicted"/>
<name>A0A9P4Q585_9PEZI</name>
<comment type="caution">
    <text evidence="2">The sequence shown here is derived from an EMBL/GenBank/DDBJ whole genome shotgun (WGS) entry which is preliminary data.</text>
</comment>
<evidence type="ECO:0000313" key="2">
    <source>
        <dbReference type="EMBL" id="KAF2720813.1"/>
    </source>
</evidence>
<feature type="compositionally biased region" description="Basic and acidic residues" evidence="1">
    <location>
        <begin position="114"/>
        <end position="130"/>
    </location>
</feature>